<organism evidence="7 8">
    <name type="scientific">Plutella xylostella</name>
    <name type="common">Diamondback moth</name>
    <name type="synonym">Plutella maculipennis</name>
    <dbReference type="NCBI Taxonomy" id="51655"/>
    <lineage>
        <taxon>Eukaryota</taxon>
        <taxon>Metazoa</taxon>
        <taxon>Ecdysozoa</taxon>
        <taxon>Arthropoda</taxon>
        <taxon>Hexapoda</taxon>
        <taxon>Insecta</taxon>
        <taxon>Pterygota</taxon>
        <taxon>Neoptera</taxon>
        <taxon>Endopterygota</taxon>
        <taxon>Lepidoptera</taxon>
        <taxon>Glossata</taxon>
        <taxon>Ditrysia</taxon>
        <taxon>Yponomeutoidea</taxon>
        <taxon>Plutellidae</taxon>
        <taxon>Plutella</taxon>
    </lineage>
</organism>
<dbReference type="Pfam" id="PF13873">
    <property type="entry name" value="Myb_DNA-bind_5"/>
    <property type="match status" value="1"/>
</dbReference>
<evidence type="ECO:0000256" key="3">
    <source>
        <dbReference type="ARBA" id="ARBA00023015"/>
    </source>
</evidence>
<evidence type="ECO:0000259" key="6">
    <source>
        <dbReference type="Pfam" id="PF13873"/>
    </source>
</evidence>
<name>A0ABQ7Q7L6_PLUXY</name>
<evidence type="ECO:0000256" key="4">
    <source>
        <dbReference type="ARBA" id="ARBA00023163"/>
    </source>
</evidence>
<feature type="domain" description="Myb/SANT-like DNA-binding" evidence="6">
    <location>
        <begin position="6"/>
        <end position="83"/>
    </location>
</feature>
<protein>
    <recommendedName>
        <fullName evidence="2">Regulatory protein zeste</fullName>
    </recommendedName>
</protein>
<dbReference type="Proteomes" id="UP000823941">
    <property type="component" value="Chromosome 19"/>
</dbReference>
<evidence type="ECO:0000256" key="5">
    <source>
        <dbReference type="ARBA" id="ARBA00025466"/>
    </source>
</evidence>
<dbReference type="PANTHER" id="PTHR21411">
    <property type="entry name" value="APONTIC"/>
    <property type="match status" value="1"/>
</dbReference>
<dbReference type="InterPro" id="IPR028002">
    <property type="entry name" value="Myb_DNA-bind_5"/>
</dbReference>
<keyword evidence="4" id="KW-0804">Transcription</keyword>
<comment type="caution">
    <text evidence="7">The sequence shown here is derived from an EMBL/GenBank/DDBJ whole genome shotgun (WGS) entry which is preliminary data.</text>
</comment>
<keyword evidence="8" id="KW-1185">Reference proteome</keyword>
<gene>
    <name evidence="7" type="ORF">JYU34_014127</name>
</gene>
<accession>A0ABQ7Q7L6</accession>
<dbReference type="PANTHER" id="PTHR21411:SF0">
    <property type="entry name" value="REGULATORY PROTEIN ZESTE"/>
    <property type="match status" value="1"/>
</dbReference>
<dbReference type="EMBL" id="JAHIBW010000019">
    <property type="protein sequence ID" value="KAG7301229.1"/>
    <property type="molecule type" value="Genomic_DNA"/>
</dbReference>
<evidence type="ECO:0000256" key="2">
    <source>
        <dbReference type="ARBA" id="ARBA00016807"/>
    </source>
</evidence>
<proteinExistence type="predicted"/>
<reference evidence="7 8" key="1">
    <citation type="submission" date="2021-06" db="EMBL/GenBank/DDBJ databases">
        <title>A haploid diamondback moth (Plutella xylostella L.) genome assembly resolves 31 chromosomes and identifies a diamide resistance mutation.</title>
        <authorList>
            <person name="Ward C.M."/>
            <person name="Perry K.D."/>
            <person name="Baker G."/>
            <person name="Powis K."/>
            <person name="Heckel D.G."/>
            <person name="Baxter S.W."/>
        </authorList>
    </citation>
    <scope>NUCLEOTIDE SEQUENCE [LARGE SCALE GENOMIC DNA]</scope>
    <source>
        <strain evidence="7 8">LV</strain>
        <tissue evidence="7">Single pupa</tissue>
    </source>
</reference>
<keyword evidence="3" id="KW-0805">Transcription regulation</keyword>
<comment type="subunit">
    <text evidence="1">Self-associates forming complexes of several hundred monomers.</text>
</comment>
<evidence type="ECO:0000256" key="1">
    <source>
        <dbReference type="ARBA" id="ARBA00011764"/>
    </source>
</evidence>
<sequence>MSKKTRGPNFTVIEKDILINLITKYKDVVENKKTDNETNAKKNKVWRKISDEFNLKNSSCVRNTEQLKTLWENIKRTTRKDKAKTKKEIRLTTGRGGTNPFQGQVEIILGTTLSGIENPLDSDANLVLKKVLANEVEVSENESYQSEISNTKTSVVDQCFIGAENESGQSQMYQDNITREYECMTNVSDGLVNNKEHSPTWLQKRRPNTDLQYKILEHKLELAKLLQKNAESEGKMKYKIQEEQLKQEKINTKILELKLKAAQYELLNKNN</sequence>
<evidence type="ECO:0000313" key="8">
    <source>
        <dbReference type="Proteomes" id="UP000823941"/>
    </source>
</evidence>
<comment type="function">
    <text evidence="5">Involved in transvection phenomena (= synapsis-dependent gene expression), where the synaptic pairing of chromosomes carrying genes with which zeste interacts influences the expression of these genes. Zeste binds to DNA and stimulates transcription from a nearby promoter.</text>
</comment>
<evidence type="ECO:0000313" key="7">
    <source>
        <dbReference type="EMBL" id="KAG7301229.1"/>
    </source>
</evidence>